<evidence type="ECO:0000313" key="9">
    <source>
        <dbReference type="EMBL" id="SDT19307.1"/>
    </source>
</evidence>
<keyword evidence="10" id="KW-1185">Reference proteome</keyword>
<keyword evidence="4" id="KW-1003">Cell membrane</keyword>
<keyword evidence="6 8" id="KW-1133">Transmembrane helix</keyword>
<keyword evidence="7 8" id="KW-0472">Membrane</keyword>
<dbReference type="InterPro" id="IPR000522">
    <property type="entry name" value="ABC_transptr_permease_BtuC"/>
</dbReference>
<evidence type="ECO:0000256" key="7">
    <source>
        <dbReference type="ARBA" id="ARBA00023136"/>
    </source>
</evidence>
<keyword evidence="3" id="KW-0813">Transport</keyword>
<dbReference type="GO" id="GO:0005886">
    <property type="term" value="C:plasma membrane"/>
    <property type="evidence" value="ECO:0007669"/>
    <property type="project" value="UniProtKB-SubCell"/>
</dbReference>
<sequence length="335" mass="33773">MRPSLIRRLGVFAGTVAVLGVAVVLSLMVGRQAISPVDVLHALMPGATGDNADIVRGLRLERTVIGLVAGAAFGGAGALMQALTRNPLADPGLLGVNAGAAAAVVTGFAVFGVTDGFAQTWLGLAGAAIASVAVYLLGSGSQSAATPARLALAGAALTAVLFSYITALSMRDQDSYNEMRFWVVGSVVNRGMDRLLLALPLILAGVVIALLVTRSLNAIAFGDDTSKALGLGLGKARIATAVAITLLCGAATSVAGPFVFVGLAVPHVARILAGADQRKVIPLSMLLAAAFLVLCDTLGRIVSSGAEIEAGAVTAILGAPLFIALVRRRTLTATS</sequence>
<dbReference type="EMBL" id="LT629758">
    <property type="protein sequence ID" value="SDT19307.1"/>
    <property type="molecule type" value="Genomic_DNA"/>
</dbReference>
<dbReference type="GO" id="GO:0022857">
    <property type="term" value="F:transmembrane transporter activity"/>
    <property type="evidence" value="ECO:0007669"/>
    <property type="project" value="InterPro"/>
</dbReference>
<evidence type="ECO:0000256" key="4">
    <source>
        <dbReference type="ARBA" id="ARBA00022475"/>
    </source>
</evidence>
<evidence type="ECO:0000256" key="3">
    <source>
        <dbReference type="ARBA" id="ARBA00022448"/>
    </source>
</evidence>
<comment type="subcellular location">
    <subcellularLocation>
        <location evidence="1">Cell membrane</location>
        <topology evidence="1">Multi-pass membrane protein</topology>
    </subcellularLocation>
</comment>
<feature type="transmembrane region" description="Helical" evidence="8">
    <location>
        <begin position="95"/>
        <end position="114"/>
    </location>
</feature>
<name>A0A1H1YCZ1_9ACTN</name>
<comment type="similarity">
    <text evidence="2">Belongs to the binding-protein-dependent transport system permease family. FecCD subfamily.</text>
</comment>
<dbReference type="STRING" id="113562.SAMN04489716_2804"/>
<dbReference type="PANTHER" id="PTHR30472:SF1">
    <property type="entry name" value="FE(3+) DICITRATE TRANSPORT SYSTEM PERMEASE PROTEIN FECC-RELATED"/>
    <property type="match status" value="1"/>
</dbReference>
<feature type="transmembrane region" description="Helical" evidence="8">
    <location>
        <begin position="6"/>
        <end position="29"/>
    </location>
</feature>
<dbReference type="GO" id="GO:0033214">
    <property type="term" value="P:siderophore-iron import into cell"/>
    <property type="evidence" value="ECO:0007669"/>
    <property type="project" value="TreeGrafter"/>
</dbReference>
<feature type="transmembrane region" description="Helical" evidence="8">
    <location>
        <begin position="64"/>
        <end position="83"/>
    </location>
</feature>
<keyword evidence="5 8" id="KW-0812">Transmembrane</keyword>
<accession>A0A1H1YCZ1</accession>
<dbReference type="CDD" id="cd06550">
    <property type="entry name" value="TM_ABC_iron-siderophores_like"/>
    <property type="match status" value="1"/>
</dbReference>
<feature type="transmembrane region" description="Helical" evidence="8">
    <location>
        <begin position="150"/>
        <end position="170"/>
    </location>
</feature>
<dbReference type="SUPFAM" id="SSF81345">
    <property type="entry name" value="ABC transporter involved in vitamin B12 uptake, BtuC"/>
    <property type="match status" value="1"/>
</dbReference>
<feature type="transmembrane region" description="Helical" evidence="8">
    <location>
        <begin position="280"/>
        <end position="302"/>
    </location>
</feature>
<evidence type="ECO:0000256" key="5">
    <source>
        <dbReference type="ARBA" id="ARBA00022692"/>
    </source>
</evidence>
<evidence type="ECO:0000256" key="1">
    <source>
        <dbReference type="ARBA" id="ARBA00004651"/>
    </source>
</evidence>
<evidence type="ECO:0000256" key="6">
    <source>
        <dbReference type="ARBA" id="ARBA00022989"/>
    </source>
</evidence>
<evidence type="ECO:0000313" key="10">
    <source>
        <dbReference type="Proteomes" id="UP000198688"/>
    </source>
</evidence>
<feature type="transmembrane region" description="Helical" evidence="8">
    <location>
        <begin position="195"/>
        <end position="216"/>
    </location>
</feature>
<dbReference type="Proteomes" id="UP000198688">
    <property type="component" value="Chromosome I"/>
</dbReference>
<feature type="transmembrane region" description="Helical" evidence="8">
    <location>
        <begin position="121"/>
        <end position="138"/>
    </location>
</feature>
<feature type="transmembrane region" description="Helical" evidence="8">
    <location>
        <begin position="236"/>
        <end position="268"/>
    </location>
</feature>
<evidence type="ECO:0000256" key="2">
    <source>
        <dbReference type="ARBA" id="ARBA00007935"/>
    </source>
</evidence>
<proteinExistence type="inferred from homology"/>
<dbReference type="InterPro" id="IPR037294">
    <property type="entry name" value="ABC_BtuC-like"/>
</dbReference>
<dbReference type="AlphaFoldDB" id="A0A1H1YCZ1"/>
<dbReference type="PANTHER" id="PTHR30472">
    <property type="entry name" value="FERRIC ENTEROBACTIN TRANSPORT SYSTEM PERMEASE PROTEIN"/>
    <property type="match status" value="1"/>
</dbReference>
<dbReference type="Gene3D" id="1.10.3470.10">
    <property type="entry name" value="ABC transporter involved in vitamin B12 uptake, BtuC"/>
    <property type="match status" value="1"/>
</dbReference>
<dbReference type="Pfam" id="PF01032">
    <property type="entry name" value="FecCD"/>
    <property type="match status" value="1"/>
</dbReference>
<protein>
    <submittedName>
        <fullName evidence="9">Iron complex transport system permease protein</fullName>
    </submittedName>
</protein>
<evidence type="ECO:0000256" key="8">
    <source>
        <dbReference type="SAM" id="Phobius"/>
    </source>
</evidence>
<dbReference type="RefSeq" id="WP_231954503.1">
    <property type="nucleotide sequence ID" value="NZ_BOMJ01000001.1"/>
</dbReference>
<reference evidence="9 10" key="1">
    <citation type="submission" date="2016-10" db="EMBL/GenBank/DDBJ databases">
        <authorList>
            <person name="de Groot N.N."/>
        </authorList>
    </citation>
    <scope>NUCLEOTIDE SEQUENCE [LARGE SCALE GENOMIC DNA]</scope>
    <source>
        <strain evidence="9 10">DSM 43941</strain>
    </source>
</reference>
<feature type="transmembrane region" description="Helical" evidence="8">
    <location>
        <begin position="308"/>
        <end position="326"/>
    </location>
</feature>
<organism evidence="9 10">
    <name type="scientific">Actinoplanes derwentensis</name>
    <dbReference type="NCBI Taxonomy" id="113562"/>
    <lineage>
        <taxon>Bacteria</taxon>
        <taxon>Bacillati</taxon>
        <taxon>Actinomycetota</taxon>
        <taxon>Actinomycetes</taxon>
        <taxon>Micromonosporales</taxon>
        <taxon>Micromonosporaceae</taxon>
        <taxon>Actinoplanes</taxon>
    </lineage>
</organism>
<gene>
    <name evidence="9" type="ORF">SAMN04489716_2804</name>
</gene>